<evidence type="ECO:0000313" key="7">
    <source>
        <dbReference type="Proteomes" id="UP000309544"/>
    </source>
</evidence>
<dbReference type="GO" id="GO:0009055">
    <property type="term" value="F:electron transfer activity"/>
    <property type="evidence" value="ECO:0007669"/>
    <property type="project" value="InterPro"/>
</dbReference>
<keyword evidence="2 4" id="KW-0479">Metal-binding</keyword>
<dbReference type="GO" id="GO:0046872">
    <property type="term" value="F:metal ion binding"/>
    <property type="evidence" value="ECO:0007669"/>
    <property type="project" value="UniProtKB-KW"/>
</dbReference>
<evidence type="ECO:0000256" key="4">
    <source>
        <dbReference type="PROSITE-ProRule" id="PRU00433"/>
    </source>
</evidence>
<dbReference type="PROSITE" id="PS51007">
    <property type="entry name" value="CYTC"/>
    <property type="match status" value="1"/>
</dbReference>
<comment type="caution">
    <text evidence="6">The sequence shown here is derived from an EMBL/GenBank/DDBJ whole genome shotgun (WGS) entry which is preliminary data.</text>
</comment>
<accession>A0A5C4RZH0</accession>
<proteinExistence type="predicted"/>
<keyword evidence="7" id="KW-1185">Reference proteome</keyword>
<dbReference type="AlphaFoldDB" id="A0A5C4RZH0"/>
<dbReference type="Proteomes" id="UP000309544">
    <property type="component" value="Unassembled WGS sequence"/>
</dbReference>
<dbReference type="InterPro" id="IPR036909">
    <property type="entry name" value="Cyt_c-like_dom_sf"/>
</dbReference>
<dbReference type="Gene3D" id="1.10.760.10">
    <property type="entry name" value="Cytochrome c-like domain"/>
    <property type="match status" value="1"/>
</dbReference>
<evidence type="ECO:0000259" key="5">
    <source>
        <dbReference type="PROSITE" id="PS51007"/>
    </source>
</evidence>
<organism evidence="6 7">
    <name type="scientific">Prosthecochloris vibrioformis</name>
    <name type="common">Chlorobium vibrioforme</name>
    <dbReference type="NCBI Taxonomy" id="1098"/>
    <lineage>
        <taxon>Bacteria</taxon>
        <taxon>Pseudomonadati</taxon>
        <taxon>Chlorobiota</taxon>
        <taxon>Chlorobiia</taxon>
        <taxon>Chlorobiales</taxon>
        <taxon>Chlorobiaceae</taxon>
        <taxon>Prosthecochloris</taxon>
    </lineage>
</organism>
<name>A0A5C4RZH0_PROVB</name>
<keyword evidence="3 4" id="KW-0408">Iron</keyword>
<dbReference type="SUPFAM" id="SSF46626">
    <property type="entry name" value="Cytochrome c"/>
    <property type="match status" value="1"/>
</dbReference>
<sequence length="178" mass="19202">MGGKLLHSFTATAVMPPGRTVKLSSDTELSFFILSHKPEDKATMKRLLVFPAALATVLACNVPGLLAMNDTPGTDAGEALYQQSCRACHGMMPPAQIAPPIPALANRYRQVYGSKDKAVAAMASFMAAPSTDKALLGRGAMQRFGLMPPIALEQKDLETVAGWVWDQYDPDFDTRSCR</sequence>
<evidence type="ECO:0000256" key="2">
    <source>
        <dbReference type="ARBA" id="ARBA00022723"/>
    </source>
</evidence>
<dbReference type="InterPro" id="IPR009056">
    <property type="entry name" value="Cyt_c-like_dom"/>
</dbReference>
<keyword evidence="1 4" id="KW-0349">Heme</keyword>
<dbReference type="Pfam" id="PF13442">
    <property type="entry name" value="Cytochrome_CBB3"/>
    <property type="match status" value="1"/>
</dbReference>
<dbReference type="EMBL" id="VDCI01000006">
    <property type="protein sequence ID" value="TNJ36339.1"/>
    <property type="molecule type" value="Genomic_DNA"/>
</dbReference>
<evidence type="ECO:0000256" key="1">
    <source>
        <dbReference type="ARBA" id="ARBA00022617"/>
    </source>
</evidence>
<reference evidence="6 7" key="1">
    <citation type="submission" date="2019-05" db="EMBL/GenBank/DDBJ databases">
        <title>Draft Whole-Genome sequence of the green sulfur bacterium Prosthecochloris vibrioformis DSM 260.</title>
        <authorList>
            <person name="Meyer T.E."/>
            <person name="Kyndt J.A."/>
        </authorList>
    </citation>
    <scope>NUCLEOTIDE SEQUENCE [LARGE SCALE GENOMIC DNA]</scope>
    <source>
        <strain evidence="6 7">DSM 260</strain>
    </source>
</reference>
<dbReference type="GO" id="GO:0020037">
    <property type="term" value="F:heme binding"/>
    <property type="evidence" value="ECO:0007669"/>
    <property type="project" value="InterPro"/>
</dbReference>
<evidence type="ECO:0000256" key="3">
    <source>
        <dbReference type="ARBA" id="ARBA00023004"/>
    </source>
</evidence>
<feature type="domain" description="Cytochrome c" evidence="5">
    <location>
        <begin position="72"/>
        <end position="168"/>
    </location>
</feature>
<gene>
    <name evidence="6" type="ORF">FGF68_07630</name>
</gene>
<protein>
    <submittedName>
        <fullName evidence="6">C-type cytochrome</fullName>
    </submittedName>
</protein>
<evidence type="ECO:0000313" key="6">
    <source>
        <dbReference type="EMBL" id="TNJ36339.1"/>
    </source>
</evidence>